<reference evidence="1 3" key="1">
    <citation type="submission" date="2015-11" db="EMBL/GenBank/DDBJ databases">
        <title>Genomic analysis of 38 Legionella species identifies large and diverse effector repertoires.</title>
        <authorList>
            <person name="Burstein D."/>
            <person name="Amaro F."/>
            <person name="Zusman T."/>
            <person name="Lifshitz Z."/>
            <person name="Cohen O."/>
            <person name="Gilbert J.A."/>
            <person name="Pupko T."/>
            <person name="Shuman H.A."/>
            <person name="Segal G."/>
        </authorList>
    </citation>
    <scope>NUCLEOTIDE SEQUENCE [LARGE SCALE GENOMIC DNA]</scope>
    <source>
        <strain evidence="1 3">WO-44C</strain>
    </source>
</reference>
<gene>
    <name evidence="1" type="ORF">Lfee_2385</name>
    <name evidence="2" type="ORF">NCTC12022_00931</name>
</gene>
<organism evidence="1 3">
    <name type="scientific">Legionella feeleii</name>
    <dbReference type="NCBI Taxonomy" id="453"/>
    <lineage>
        <taxon>Bacteria</taxon>
        <taxon>Pseudomonadati</taxon>
        <taxon>Pseudomonadota</taxon>
        <taxon>Gammaproteobacteria</taxon>
        <taxon>Legionellales</taxon>
        <taxon>Legionellaceae</taxon>
        <taxon>Legionella</taxon>
    </lineage>
</organism>
<evidence type="ECO:0000313" key="4">
    <source>
        <dbReference type="Proteomes" id="UP000251942"/>
    </source>
</evidence>
<dbReference type="OrthoDB" id="5638188at2"/>
<reference evidence="2 4" key="2">
    <citation type="submission" date="2018-06" db="EMBL/GenBank/DDBJ databases">
        <authorList>
            <consortium name="Pathogen Informatics"/>
            <person name="Doyle S."/>
        </authorList>
    </citation>
    <scope>NUCLEOTIDE SEQUENCE [LARGE SCALE GENOMIC DNA]</scope>
    <source>
        <strain evidence="2 4">NCTC12022</strain>
    </source>
</reference>
<accession>A0A0W0TK62</accession>
<dbReference type="AlphaFoldDB" id="A0A0W0TK62"/>
<dbReference type="Proteomes" id="UP000054698">
    <property type="component" value="Unassembled WGS sequence"/>
</dbReference>
<proteinExistence type="predicted"/>
<dbReference type="RefSeq" id="WP_058447112.1">
    <property type="nucleotide sequence ID" value="NZ_CAAAHT010000019.1"/>
</dbReference>
<evidence type="ECO:0000313" key="3">
    <source>
        <dbReference type="Proteomes" id="UP000054698"/>
    </source>
</evidence>
<dbReference type="EMBL" id="UASS01000007">
    <property type="protein sequence ID" value="SPX60215.1"/>
    <property type="molecule type" value="Genomic_DNA"/>
</dbReference>
<sequence length="129" mass="13606">MFGFFNQKNAWRAGMQAYHALVFTYAAYDLYMNPASLAENGMTMFVSTLSGLSLTEHNSVFTDLGAAALNTSQIGAVYQGVTSACTLTPGLFNAVKAVGNLVSAGVSVLTSCQDEPTRDESSTPSAKCN</sequence>
<dbReference type="EMBL" id="LNYB01000082">
    <property type="protein sequence ID" value="KTC96023.1"/>
    <property type="molecule type" value="Genomic_DNA"/>
</dbReference>
<dbReference type="PATRIC" id="fig|453.4.peg.2611"/>
<keyword evidence="3" id="KW-1185">Reference proteome</keyword>
<protein>
    <submittedName>
        <fullName evidence="1">Uncharacterized protein</fullName>
    </submittedName>
</protein>
<dbReference type="Proteomes" id="UP000251942">
    <property type="component" value="Unassembled WGS sequence"/>
</dbReference>
<evidence type="ECO:0000313" key="2">
    <source>
        <dbReference type="EMBL" id="SPX60215.1"/>
    </source>
</evidence>
<evidence type="ECO:0000313" key="1">
    <source>
        <dbReference type="EMBL" id="KTC96023.1"/>
    </source>
</evidence>
<name>A0A0W0TK62_9GAMM</name>